<dbReference type="Pfam" id="PF14351">
    <property type="entry name" value="DUF4401"/>
    <property type="match status" value="1"/>
</dbReference>
<feature type="transmembrane region" description="Helical" evidence="1">
    <location>
        <begin position="35"/>
        <end position="61"/>
    </location>
</feature>
<name>A0A1N6ZHW7_9RHOO</name>
<evidence type="ECO:0000313" key="3">
    <source>
        <dbReference type="EMBL" id="SIR26364.1"/>
    </source>
</evidence>
<keyword evidence="1" id="KW-0812">Transmembrane</keyword>
<dbReference type="InterPro" id="IPR025513">
    <property type="entry name" value="DUF4401"/>
</dbReference>
<dbReference type="OrthoDB" id="9180101at2"/>
<keyword evidence="1" id="KW-1133">Transmembrane helix</keyword>
<feature type="transmembrane region" description="Helical" evidence="1">
    <location>
        <begin position="301"/>
        <end position="318"/>
    </location>
</feature>
<evidence type="ECO:0000313" key="4">
    <source>
        <dbReference type="Proteomes" id="UP000186819"/>
    </source>
</evidence>
<feature type="transmembrane region" description="Helical" evidence="1">
    <location>
        <begin position="196"/>
        <end position="214"/>
    </location>
</feature>
<feature type="transmembrane region" description="Helical" evidence="1">
    <location>
        <begin position="235"/>
        <end position="255"/>
    </location>
</feature>
<feature type="transmembrane region" description="Helical" evidence="1">
    <location>
        <begin position="267"/>
        <end position="294"/>
    </location>
</feature>
<evidence type="ECO:0000256" key="1">
    <source>
        <dbReference type="SAM" id="Phobius"/>
    </source>
</evidence>
<reference evidence="4" key="1">
    <citation type="submission" date="2017-01" db="EMBL/GenBank/DDBJ databases">
        <authorList>
            <person name="Varghese N."/>
            <person name="Submissions S."/>
        </authorList>
    </citation>
    <scope>NUCLEOTIDE SEQUENCE [LARGE SCALE GENOMIC DNA]</scope>
    <source>
        <strain evidence="4">ATCC 51758</strain>
    </source>
</reference>
<proteinExistence type="predicted"/>
<sequence>MSATPFSPLLERLGAAGIADEAQLAALRGATRTPWWLALLLGFAAWIAALMIMSSFFVPLLAFGNDAVARAFGGILLAAASVFLLRRRKPFTDQMGLAFSLAGQALFVSAFADRFFDLVDGTDVLALAALAAGLAMAAVPSSGVHRSACVLIALSSLAWLIGPGTGLALFGIALAGGAVALWLARPAWSAHPRAPLIKAAAHALTLAALTLAPYGHAHSALTVLEEALTGYQAGFVLPVYRIGAALVLLATTAWLCRDAAALRLPALTGALLFALAAHSAPGLLVAIAVLLAAFHASHRPWIAMTLVFATLYLGELYYSLQDTLLMKSLALIASGAVLLALRTLLRARTRRTA</sequence>
<feature type="transmembrane region" description="Helical" evidence="1">
    <location>
        <begin position="324"/>
        <end position="345"/>
    </location>
</feature>
<organism evidence="3 4">
    <name type="scientific">Aromatoleum tolulyticum</name>
    <dbReference type="NCBI Taxonomy" id="34027"/>
    <lineage>
        <taxon>Bacteria</taxon>
        <taxon>Pseudomonadati</taxon>
        <taxon>Pseudomonadota</taxon>
        <taxon>Betaproteobacteria</taxon>
        <taxon>Rhodocyclales</taxon>
        <taxon>Rhodocyclaceae</taxon>
        <taxon>Aromatoleum</taxon>
    </lineage>
</organism>
<dbReference type="EMBL" id="FTMD01000012">
    <property type="protein sequence ID" value="SIR26364.1"/>
    <property type="molecule type" value="Genomic_DNA"/>
</dbReference>
<accession>A0A1N6ZHW7</accession>
<feature type="transmembrane region" description="Helical" evidence="1">
    <location>
        <begin position="151"/>
        <end position="184"/>
    </location>
</feature>
<evidence type="ECO:0000259" key="2">
    <source>
        <dbReference type="Pfam" id="PF14351"/>
    </source>
</evidence>
<keyword evidence="1" id="KW-0472">Membrane</keyword>
<dbReference type="STRING" id="34027.SAMN05421829_11216"/>
<dbReference type="AlphaFoldDB" id="A0A1N6ZHW7"/>
<feature type="transmembrane region" description="Helical" evidence="1">
    <location>
        <begin position="122"/>
        <end position="139"/>
    </location>
</feature>
<keyword evidence="4" id="KW-1185">Reference proteome</keyword>
<feature type="transmembrane region" description="Helical" evidence="1">
    <location>
        <begin position="67"/>
        <end position="85"/>
    </location>
</feature>
<feature type="transmembrane region" description="Helical" evidence="1">
    <location>
        <begin position="97"/>
        <end position="116"/>
    </location>
</feature>
<dbReference type="RefSeq" id="WP_076603313.1">
    <property type="nucleotide sequence ID" value="NZ_FTMD01000012.1"/>
</dbReference>
<gene>
    <name evidence="3" type="ORF">SAMN05421829_11216</name>
</gene>
<protein>
    <recommendedName>
        <fullName evidence="2">DUF4401 domain-containing protein</fullName>
    </recommendedName>
</protein>
<feature type="domain" description="DUF4401" evidence="2">
    <location>
        <begin position="34"/>
        <end position="345"/>
    </location>
</feature>
<dbReference type="Proteomes" id="UP000186819">
    <property type="component" value="Unassembled WGS sequence"/>
</dbReference>